<feature type="transmembrane region" description="Helical" evidence="1">
    <location>
        <begin position="72"/>
        <end position="93"/>
    </location>
</feature>
<reference evidence="2" key="1">
    <citation type="submission" date="2019-06" db="EMBL/GenBank/DDBJ databases">
        <authorList>
            <person name="Zheng W."/>
        </authorList>
    </citation>
    <scope>NUCLEOTIDE SEQUENCE</scope>
    <source>
        <strain evidence="2">QDHG01</strain>
    </source>
</reference>
<dbReference type="Proteomes" id="UP000785679">
    <property type="component" value="Unassembled WGS sequence"/>
</dbReference>
<proteinExistence type="predicted"/>
<name>A0A8J8NDK7_HALGN</name>
<sequence length="117" mass="12786">MLRHTNYIKFAHSCFLGGCVFSPSTFPCLSMNPAPNNLLSICSFLSILACAAGSISIFDLKCLNCLRNSQRLALSNSSSFLTSSISALLLFFFDDPFNKCAAFPLDANINKFDLLLT</sequence>
<feature type="transmembrane region" description="Helical" evidence="1">
    <location>
        <begin position="38"/>
        <end position="60"/>
    </location>
</feature>
<accession>A0A8J8NDK7</accession>
<dbReference type="AlphaFoldDB" id="A0A8J8NDK7"/>
<evidence type="ECO:0000313" key="3">
    <source>
        <dbReference type="Proteomes" id="UP000785679"/>
    </source>
</evidence>
<keyword evidence="1" id="KW-0472">Membrane</keyword>
<evidence type="ECO:0000313" key="2">
    <source>
        <dbReference type="EMBL" id="TNV72761.1"/>
    </source>
</evidence>
<dbReference type="EMBL" id="RRYP01021054">
    <property type="protein sequence ID" value="TNV72761.1"/>
    <property type="molecule type" value="Genomic_DNA"/>
</dbReference>
<evidence type="ECO:0000256" key="1">
    <source>
        <dbReference type="SAM" id="Phobius"/>
    </source>
</evidence>
<protein>
    <submittedName>
        <fullName evidence="2">Uncharacterized protein</fullName>
    </submittedName>
</protein>
<feature type="transmembrane region" description="Helical" evidence="1">
    <location>
        <begin position="7"/>
        <end position="26"/>
    </location>
</feature>
<gene>
    <name evidence="2" type="ORF">FGO68_gene4479</name>
</gene>
<keyword evidence="3" id="KW-1185">Reference proteome</keyword>
<comment type="caution">
    <text evidence="2">The sequence shown here is derived from an EMBL/GenBank/DDBJ whole genome shotgun (WGS) entry which is preliminary data.</text>
</comment>
<keyword evidence="1" id="KW-1133">Transmembrane helix</keyword>
<organism evidence="2 3">
    <name type="scientific">Halteria grandinella</name>
    <dbReference type="NCBI Taxonomy" id="5974"/>
    <lineage>
        <taxon>Eukaryota</taxon>
        <taxon>Sar</taxon>
        <taxon>Alveolata</taxon>
        <taxon>Ciliophora</taxon>
        <taxon>Intramacronucleata</taxon>
        <taxon>Spirotrichea</taxon>
        <taxon>Stichotrichia</taxon>
        <taxon>Sporadotrichida</taxon>
        <taxon>Halteriidae</taxon>
        <taxon>Halteria</taxon>
    </lineage>
</organism>
<keyword evidence="1" id="KW-0812">Transmembrane</keyword>